<dbReference type="RefSeq" id="WP_386715117.1">
    <property type="nucleotide sequence ID" value="NZ_JBHRSZ010000001.1"/>
</dbReference>
<dbReference type="Gene3D" id="2.20.25.10">
    <property type="match status" value="1"/>
</dbReference>
<comment type="caution">
    <text evidence="2">The sequence shown here is derived from an EMBL/GenBank/DDBJ whole genome shotgun (WGS) entry which is preliminary data.</text>
</comment>
<dbReference type="PANTHER" id="PTHR33505">
    <property type="entry name" value="ZGC:162634"/>
    <property type="match status" value="1"/>
</dbReference>
<sequence>MIDKQLLAMLVCPVSQGQLTYHKETEELWCKKSKLAYPIRDDIPVMLEHEARQLMLDEYETLKDA</sequence>
<dbReference type="HAMAP" id="MF_01187">
    <property type="entry name" value="UPF0434"/>
    <property type="match status" value="1"/>
</dbReference>
<dbReference type="InterPro" id="IPR005651">
    <property type="entry name" value="Trm112-like"/>
</dbReference>
<dbReference type="EMBL" id="JBHRSZ010000001">
    <property type="protein sequence ID" value="MFC3149700.1"/>
    <property type="molecule type" value="Genomic_DNA"/>
</dbReference>
<organism evidence="2 3">
    <name type="scientific">Litoribrevibacter euphylliae</name>
    <dbReference type="NCBI Taxonomy" id="1834034"/>
    <lineage>
        <taxon>Bacteria</taxon>
        <taxon>Pseudomonadati</taxon>
        <taxon>Pseudomonadota</taxon>
        <taxon>Gammaproteobacteria</taxon>
        <taxon>Oceanospirillales</taxon>
        <taxon>Oceanospirillaceae</taxon>
        <taxon>Litoribrevibacter</taxon>
    </lineage>
</organism>
<evidence type="ECO:0000313" key="3">
    <source>
        <dbReference type="Proteomes" id="UP001595476"/>
    </source>
</evidence>
<accession>A0ABV7H7F7</accession>
<keyword evidence="3" id="KW-1185">Reference proteome</keyword>
<reference evidence="3" key="1">
    <citation type="journal article" date="2019" name="Int. J. Syst. Evol. Microbiol.">
        <title>The Global Catalogue of Microorganisms (GCM) 10K type strain sequencing project: providing services to taxonomists for standard genome sequencing and annotation.</title>
        <authorList>
            <consortium name="The Broad Institute Genomics Platform"/>
            <consortium name="The Broad Institute Genome Sequencing Center for Infectious Disease"/>
            <person name="Wu L."/>
            <person name="Ma J."/>
        </authorList>
    </citation>
    <scope>NUCLEOTIDE SEQUENCE [LARGE SCALE GENOMIC DNA]</scope>
    <source>
        <strain evidence="3">KCTC 52438</strain>
    </source>
</reference>
<dbReference type="SUPFAM" id="SSF158997">
    <property type="entry name" value="Trm112p-like"/>
    <property type="match status" value="1"/>
</dbReference>
<comment type="similarity">
    <text evidence="1">Belongs to the UPF0434 family.</text>
</comment>
<protein>
    <recommendedName>
        <fullName evidence="1">UPF0434 protein ACFOEK_01520</fullName>
    </recommendedName>
</protein>
<gene>
    <name evidence="2" type="ORF">ACFOEK_01520</name>
</gene>
<dbReference type="PANTHER" id="PTHR33505:SF4">
    <property type="entry name" value="PROTEIN PREY, MITOCHONDRIAL"/>
    <property type="match status" value="1"/>
</dbReference>
<evidence type="ECO:0000256" key="1">
    <source>
        <dbReference type="HAMAP-Rule" id="MF_01187"/>
    </source>
</evidence>
<dbReference type="Pfam" id="PF03966">
    <property type="entry name" value="Trm112p"/>
    <property type="match status" value="1"/>
</dbReference>
<name>A0ABV7H7F7_9GAMM</name>
<proteinExistence type="inferred from homology"/>
<evidence type="ECO:0000313" key="2">
    <source>
        <dbReference type="EMBL" id="MFC3149700.1"/>
    </source>
</evidence>
<dbReference type="Proteomes" id="UP001595476">
    <property type="component" value="Unassembled WGS sequence"/>
</dbReference>